<evidence type="ECO:0000313" key="2">
    <source>
        <dbReference type="Proteomes" id="UP001306950"/>
    </source>
</evidence>
<dbReference type="EMBL" id="JAZHPZ010000003">
    <property type="protein sequence ID" value="MEF2965874.1"/>
    <property type="molecule type" value="Genomic_DNA"/>
</dbReference>
<dbReference type="Proteomes" id="UP001306950">
    <property type="component" value="Unassembled WGS sequence"/>
</dbReference>
<name>A0ABU7VQ34_9BACL</name>
<dbReference type="RefSeq" id="WP_331846102.1">
    <property type="nucleotide sequence ID" value="NZ_JAZHPZ010000003.1"/>
</dbReference>
<accession>A0ABU7VQ34</accession>
<evidence type="ECO:0000313" key="1">
    <source>
        <dbReference type="EMBL" id="MEF2965874.1"/>
    </source>
</evidence>
<reference evidence="1 2" key="1">
    <citation type="submission" date="2024-02" db="EMBL/GenBank/DDBJ databases">
        <title>A nitrogen-fixing paenibacillus bacterium.</title>
        <authorList>
            <person name="Zhang W.L."/>
            <person name="Chen S.F."/>
        </authorList>
    </citation>
    <scope>NUCLEOTIDE SEQUENCE [LARGE SCALE GENOMIC DNA]</scope>
    <source>
        <strain evidence="1 2">M1</strain>
    </source>
</reference>
<organism evidence="1 2">
    <name type="scientific">Paenibacillus haidiansis</name>
    <dbReference type="NCBI Taxonomy" id="1574488"/>
    <lineage>
        <taxon>Bacteria</taxon>
        <taxon>Bacillati</taxon>
        <taxon>Bacillota</taxon>
        <taxon>Bacilli</taxon>
        <taxon>Bacillales</taxon>
        <taxon>Paenibacillaceae</taxon>
        <taxon>Paenibacillus</taxon>
    </lineage>
</organism>
<comment type="caution">
    <text evidence="1">The sequence shown here is derived from an EMBL/GenBank/DDBJ whole genome shotgun (WGS) entry which is preliminary data.</text>
</comment>
<keyword evidence="2" id="KW-1185">Reference proteome</keyword>
<proteinExistence type="predicted"/>
<gene>
    <name evidence="1" type="ORF">V3851_08540</name>
</gene>
<protein>
    <submittedName>
        <fullName evidence="1">Uncharacterized protein</fullName>
    </submittedName>
</protein>
<sequence>MPYHEFIVSEEQASLDNVTWNKHRVEINGLEVSPQASIDDELINYISDSLEWIKSKGPSKSFSGYGLDRYGYTVIRDKDSLVTFKNIISSWKDLFNNAPTQLVITGDYGWEAGTDKGQYEKISFNKYEVIESLNNLIEVIDTALERNQCVMHFGI</sequence>